<feature type="compositionally biased region" description="Acidic residues" evidence="3">
    <location>
        <begin position="418"/>
        <end position="428"/>
    </location>
</feature>
<dbReference type="InterPro" id="IPR007205">
    <property type="entry name" value="Protein_HGH1_N"/>
</dbReference>
<dbReference type="GeneID" id="19303957"/>
<dbReference type="Proteomes" id="UP000030669">
    <property type="component" value="Unassembled WGS sequence"/>
</dbReference>
<accession>S7RU14</accession>
<dbReference type="Pfam" id="PF04063">
    <property type="entry name" value="DUF383"/>
    <property type="match status" value="1"/>
</dbReference>
<dbReference type="eggNOG" id="KOG2973">
    <property type="taxonomic scope" value="Eukaryota"/>
</dbReference>
<dbReference type="SUPFAM" id="SSF48371">
    <property type="entry name" value="ARM repeat"/>
    <property type="match status" value="1"/>
</dbReference>
<dbReference type="STRING" id="670483.S7RU14"/>
<dbReference type="HOGENOM" id="CLU_037769_2_1_1"/>
<dbReference type="RefSeq" id="XP_007865353.1">
    <property type="nucleotide sequence ID" value="XM_007867162.1"/>
</dbReference>
<dbReference type="InterPro" id="IPR016024">
    <property type="entry name" value="ARM-type_fold"/>
</dbReference>
<evidence type="ECO:0000256" key="3">
    <source>
        <dbReference type="SAM" id="MobiDB-lite"/>
    </source>
</evidence>
<name>S7RU14_GLOTA</name>
<dbReference type="InterPro" id="IPR039717">
    <property type="entry name" value="Hgh1"/>
</dbReference>
<evidence type="ECO:0000259" key="5">
    <source>
        <dbReference type="Pfam" id="PF04064"/>
    </source>
</evidence>
<organism evidence="6 7">
    <name type="scientific">Gloeophyllum trabeum (strain ATCC 11539 / FP-39264 / Madison 617)</name>
    <name type="common">Brown rot fungus</name>
    <dbReference type="NCBI Taxonomy" id="670483"/>
    <lineage>
        <taxon>Eukaryota</taxon>
        <taxon>Fungi</taxon>
        <taxon>Dikarya</taxon>
        <taxon>Basidiomycota</taxon>
        <taxon>Agaricomycotina</taxon>
        <taxon>Agaricomycetes</taxon>
        <taxon>Gloeophyllales</taxon>
        <taxon>Gloeophyllaceae</taxon>
        <taxon>Gloeophyllum</taxon>
    </lineage>
</organism>
<reference evidence="6 7" key="1">
    <citation type="journal article" date="2012" name="Science">
        <title>The Paleozoic origin of enzymatic lignin decomposition reconstructed from 31 fungal genomes.</title>
        <authorList>
            <person name="Floudas D."/>
            <person name="Binder M."/>
            <person name="Riley R."/>
            <person name="Barry K."/>
            <person name="Blanchette R.A."/>
            <person name="Henrissat B."/>
            <person name="Martinez A.T."/>
            <person name="Otillar R."/>
            <person name="Spatafora J.W."/>
            <person name="Yadav J.S."/>
            <person name="Aerts A."/>
            <person name="Benoit I."/>
            <person name="Boyd A."/>
            <person name="Carlson A."/>
            <person name="Copeland A."/>
            <person name="Coutinho P.M."/>
            <person name="de Vries R.P."/>
            <person name="Ferreira P."/>
            <person name="Findley K."/>
            <person name="Foster B."/>
            <person name="Gaskell J."/>
            <person name="Glotzer D."/>
            <person name="Gorecki P."/>
            <person name="Heitman J."/>
            <person name="Hesse C."/>
            <person name="Hori C."/>
            <person name="Igarashi K."/>
            <person name="Jurgens J.A."/>
            <person name="Kallen N."/>
            <person name="Kersten P."/>
            <person name="Kohler A."/>
            <person name="Kuees U."/>
            <person name="Kumar T.K.A."/>
            <person name="Kuo A."/>
            <person name="LaButti K."/>
            <person name="Larrondo L.F."/>
            <person name="Lindquist E."/>
            <person name="Ling A."/>
            <person name="Lombard V."/>
            <person name="Lucas S."/>
            <person name="Lundell T."/>
            <person name="Martin R."/>
            <person name="McLaughlin D.J."/>
            <person name="Morgenstern I."/>
            <person name="Morin E."/>
            <person name="Murat C."/>
            <person name="Nagy L.G."/>
            <person name="Nolan M."/>
            <person name="Ohm R.A."/>
            <person name="Patyshakuliyeva A."/>
            <person name="Rokas A."/>
            <person name="Ruiz-Duenas F.J."/>
            <person name="Sabat G."/>
            <person name="Salamov A."/>
            <person name="Samejima M."/>
            <person name="Schmutz J."/>
            <person name="Slot J.C."/>
            <person name="St John F."/>
            <person name="Stenlid J."/>
            <person name="Sun H."/>
            <person name="Sun S."/>
            <person name="Syed K."/>
            <person name="Tsang A."/>
            <person name="Wiebenga A."/>
            <person name="Young D."/>
            <person name="Pisabarro A."/>
            <person name="Eastwood D.C."/>
            <person name="Martin F."/>
            <person name="Cullen D."/>
            <person name="Grigoriev I.V."/>
            <person name="Hibbett D.S."/>
        </authorList>
    </citation>
    <scope>NUCLEOTIDE SEQUENCE [LARGE SCALE GENOMIC DNA]</scope>
    <source>
        <strain evidence="6 7">ATCC 11539</strain>
    </source>
</reference>
<evidence type="ECO:0000313" key="6">
    <source>
        <dbReference type="EMBL" id="EPQ56659.1"/>
    </source>
</evidence>
<dbReference type="KEGG" id="gtr:GLOTRDRAFT_138326"/>
<evidence type="ECO:0000259" key="4">
    <source>
        <dbReference type="Pfam" id="PF04063"/>
    </source>
</evidence>
<protein>
    <recommendedName>
        <fullName evidence="2">Protein HGH1 homolog</fullName>
    </recommendedName>
</protein>
<feature type="domain" description="Protein HGH1 N-terminal" evidence="4">
    <location>
        <begin position="102"/>
        <end position="337"/>
    </location>
</feature>
<dbReference type="PANTHER" id="PTHR13387:SF9">
    <property type="entry name" value="PROTEIN HGH1 HOMOLOG"/>
    <property type="match status" value="1"/>
</dbReference>
<feature type="domain" description="Protein HGH1 C-terminal" evidence="5">
    <location>
        <begin position="343"/>
        <end position="396"/>
    </location>
</feature>
<dbReference type="Gene3D" id="1.25.10.10">
    <property type="entry name" value="Leucine-rich Repeat Variant"/>
    <property type="match status" value="1"/>
</dbReference>
<dbReference type="InterPro" id="IPR007206">
    <property type="entry name" value="Protein_HGH1_C"/>
</dbReference>
<keyword evidence="7" id="KW-1185">Reference proteome</keyword>
<comment type="similarity">
    <text evidence="1">Belongs to the HGH1 family.</text>
</comment>
<dbReference type="OMA" id="MCILLTN"/>
<dbReference type="AlphaFoldDB" id="S7RU14"/>
<gene>
    <name evidence="6" type="ORF">GLOTRDRAFT_138326</name>
</gene>
<dbReference type="PANTHER" id="PTHR13387">
    <property type="entry name" value="PROTEIN HGH1 HOMOLOG"/>
    <property type="match status" value="1"/>
</dbReference>
<dbReference type="OrthoDB" id="338814at2759"/>
<feature type="region of interest" description="Disordered" evidence="3">
    <location>
        <begin position="395"/>
        <end position="428"/>
    </location>
</feature>
<dbReference type="InterPro" id="IPR011989">
    <property type="entry name" value="ARM-like"/>
</dbReference>
<sequence>MEDQLRELLPFLHDRSPQVRQIALSNLLGHTDADSPYRKIFLPSSGLKKTQDTDAIRDLKLLCREPTTVAHDAFRALVNLSDSPLLAPSLSDTPFLTFLVSYILNPQAVLADLAAMLLSNLSAAPSVQSALLALAIPVIADYPVRGAYYAEQSRCGSCPAPEPYPAGTKREVEALPLLLDAFVLSARVPSREGEPGSQLHFLASVFANLSLTPPGRLFFLTPRPKEPMGTSEDLEYPLAKLLAFTEHPDTIRRGGVASTIKNCAFHAPAHRALLAPESARVAAPPGAAAAPGMDALPSILLPLAGPEELDLEEQDRLPPALQLLPPTKTREPDPVLRRTHVETLLLLCTTRWGRDFLRGHGVYEVVRAMHLAEGVEKVAEAVERLVVLLKGVEGPETERDDAGLEVDTGASAVRKEEESDEDDRIEEV</sequence>
<evidence type="ECO:0000313" key="7">
    <source>
        <dbReference type="Proteomes" id="UP000030669"/>
    </source>
</evidence>
<proteinExistence type="inferred from homology"/>
<dbReference type="Pfam" id="PF04064">
    <property type="entry name" value="DUF384"/>
    <property type="match status" value="1"/>
</dbReference>
<evidence type="ECO:0000256" key="1">
    <source>
        <dbReference type="ARBA" id="ARBA00006712"/>
    </source>
</evidence>
<dbReference type="EMBL" id="KB469300">
    <property type="protein sequence ID" value="EPQ56659.1"/>
    <property type="molecule type" value="Genomic_DNA"/>
</dbReference>
<evidence type="ECO:0000256" key="2">
    <source>
        <dbReference type="ARBA" id="ARBA00014076"/>
    </source>
</evidence>